<sequence>MSMSSNEGSLNQTTGDFGINHSGGSNDASALIDNVEGKERMNISFNATVVVSRLLFEEMGNSDSAEIYINNVLETTFTGENTPDSFLLNLRLNEGDVLGISAGTGNGFSLAQIGIGTIPIPEPSSCSLFALGSMSLLFRRSRKLPKKSNPHGNHSCN</sequence>
<feature type="compositionally biased region" description="Polar residues" evidence="1">
    <location>
        <begin position="1"/>
        <end position="15"/>
    </location>
</feature>
<protein>
    <submittedName>
        <fullName evidence="2">PEP-CTERM sorting domain-containing protein</fullName>
    </submittedName>
</protein>
<gene>
    <name evidence="2" type="ORF">JIN82_16580</name>
</gene>
<comment type="caution">
    <text evidence="2">The sequence shown here is derived from an EMBL/GenBank/DDBJ whole genome shotgun (WGS) entry which is preliminary data.</text>
</comment>
<name>A0A8J7MH14_9BACT</name>
<evidence type="ECO:0000313" key="2">
    <source>
        <dbReference type="EMBL" id="MBK1792782.1"/>
    </source>
</evidence>
<feature type="region of interest" description="Disordered" evidence="1">
    <location>
        <begin position="1"/>
        <end position="22"/>
    </location>
</feature>
<accession>A0A8J7MH14</accession>
<dbReference type="InterPro" id="IPR013424">
    <property type="entry name" value="Ice-binding_C"/>
</dbReference>
<dbReference type="Proteomes" id="UP000624703">
    <property type="component" value="Unassembled WGS sequence"/>
</dbReference>
<evidence type="ECO:0000313" key="3">
    <source>
        <dbReference type="Proteomes" id="UP000624703"/>
    </source>
</evidence>
<keyword evidence="3" id="KW-1185">Reference proteome</keyword>
<reference evidence="2" key="1">
    <citation type="submission" date="2021-01" db="EMBL/GenBank/DDBJ databases">
        <title>Modified the classification status of verrucomicrobia.</title>
        <authorList>
            <person name="Feng X."/>
        </authorList>
    </citation>
    <scope>NUCLEOTIDE SEQUENCE</scope>
    <source>
        <strain evidence="2">_KCTC 22039</strain>
    </source>
</reference>
<dbReference type="EMBL" id="JAENIM010000047">
    <property type="protein sequence ID" value="MBK1792782.1"/>
    <property type="molecule type" value="Genomic_DNA"/>
</dbReference>
<dbReference type="AlphaFoldDB" id="A0A8J7MH14"/>
<proteinExistence type="predicted"/>
<dbReference type="NCBIfam" id="TIGR02595">
    <property type="entry name" value="PEP_CTERM"/>
    <property type="match status" value="1"/>
</dbReference>
<organism evidence="2 3">
    <name type="scientific">Persicirhabdus sediminis</name>
    <dbReference type="NCBI Taxonomy" id="454144"/>
    <lineage>
        <taxon>Bacteria</taxon>
        <taxon>Pseudomonadati</taxon>
        <taxon>Verrucomicrobiota</taxon>
        <taxon>Verrucomicrobiia</taxon>
        <taxon>Verrucomicrobiales</taxon>
        <taxon>Verrucomicrobiaceae</taxon>
        <taxon>Persicirhabdus</taxon>
    </lineage>
</organism>
<evidence type="ECO:0000256" key="1">
    <source>
        <dbReference type="SAM" id="MobiDB-lite"/>
    </source>
</evidence>